<dbReference type="Proteomes" id="UP000002045">
    <property type="component" value="Chromosome"/>
</dbReference>
<proteinExistence type="predicted"/>
<dbReference type="AlphaFoldDB" id="D3V4X5"/>
<dbReference type="KEGG" id="xbo:XBJ1_3586"/>
<reference evidence="1" key="1">
    <citation type="journal article" date="2011" name="PLoS ONE">
        <title>The entomopathogenic bacterial endosymbionts xenorhabdus and photorhabdus: convergent lifestyles from divergent genomes.</title>
        <authorList>
            <person name="Chaston J.M."/>
            <person name="Suen G."/>
            <person name="Tucker S.L."/>
            <person name="Andersen A.W."/>
            <person name="Bhasin A."/>
            <person name="Bode E."/>
            <person name="Bode H.B."/>
            <person name="Brachmann A.O."/>
            <person name="Cowles C.E."/>
            <person name="Cowles K.N."/>
            <person name="Darby C."/>
            <person name="de Leon L."/>
            <person name="Drace K."/>
            <person name="Du Z."/>
            <person name="Givaudan A."/>
            <person name="Herbert Tran E.E."/>
            <person name="Jewell K.A."/>
            <person name="Knack J.J."/>
            <person name="Krasomil-Osterfeld K.C."/>
            <person name="Kukor R."/>
            <person name="Lanois A."/>
            <person name="Latreille P."/>
            <person name="Leimgruber N.K."/>
            <person name="Lipke C.M."/>
            <person name="Liu R."/>
            <person name="Lu X."/>
            <person name="Martens E.C."/>
            <person name="Marri P.R."/>
            <person name="Medigue C."/>
            <person name="Menard M.L."/>
            <person name="Miller N.M."/>
            <person name="Morales-Soto N."/>
            <person name="Norton S."/>
            <person name="Ogier J.C."/>
            <person name="Orchard S.S."/>
            <person name="Park D."/>
            <person name="Park Y."/>
            <person name="Qurollo B.A."/>
            <person name="Sugar D.R."/>
            <person name="Richards G.R."/>
            <person name="Rouy Z."/>
            <person name="Slominski B."/>
            <person name="Slominski K."/>
            <person name="Snyder H."/>
            <person name="Tjaden B.C."/>
            <person name="van der Hoeven R."/>
            <person name="Welch R.D."/>
            <person name="Wheeler C."/>
            <person name="Xiang B."/>
            <person name="Barbazuk B."/>
            <person name="Gaudriault S."/>
            <person name="Goodner B."/>
            <person name="Slater S.C."/>
            <person name="Forst S."/>
            <person name="Goldman B.S."/>
            <person name="Goodrich-Blair H."/>
        </authorList>
    </citation>
    <scope>NUCLEOTIDE SEQUENCE [LARGE SCALE GENOMIC DNA]</scope>
    <source>
        <strain evidence="1">SS-2004</strain>
    </source>
</reference>
<dbReference type="STRING" id="406818.XBJ1_3586"/>
<protein>
    <submittedName>
        <fullName evidence="1">Uncharacterized protein</fullName>
    </submittedName>
</protein>
<sequence>MLAGIELVCMLRKGQYRQNGEQGQGCPISLAAFFYQLAE</sequence>
<accession>D3V4X5</accession>
<organism evidence="1 2">
    <name type="scientific">Xenorhabdus bovienii (strain SS-2004)</name>
    <name type="common">Xenorhabdus nematophila subsp. bovienii</name>
    <dbReference type="NCBI Taxonomy" id="406818"/>
    <lineage>
        <taxon>Bacteria</taxon>
        <taxon>Pseudomonadati</taxon>
        <taxon>Pseudomonadota</taxon>
        <taxon>Gammaproteobacteria</taxon>
        <taxon>Enterobacterales</taxon>
        <taxon>Morganellaceae</taxon>
        <taxon>Xenorhabdus</taxon>
    </lineage>
</organism>
<evidence type="ECO:0000313" key="1">
    <source>
        <dbReference type="EMBL" id="CBJ82704.1"/>
    </source>
</evidence>
<dbReference type="HOGENOM" id="CLU_067322_2_6_6"/>
<dbReference type="EMBL" id="FN667741">
    <property type="protein sequence ID" value="CBJ82704.1"/>
    <property type="molecule type" value="Genomic_DNA"/>
</dbReference>
<gene>
    <name evidence="1" type="ordered locus">XBJ1_3586</name>
</gene>
<evidence type="ECO:0000313" key="2">
    <source>
        <dbReference type="Proteomes" id="UP000002045"/>
    </source>
</evidence>
<name>D3V4X5_XENBS</name>